<keyword evidence="1" id="KW-0472">Membrane</keyword>
<sequence>MPKFLLYIIYLCVFLSAIGVVKNSLSAIRKNDSIRIMRSWHKTKAFIKKISLEEKPDLSLDKEFQDVFTINTCDLVYSYTFNNKNYESSNIGINEKDNNSSFQGDLCRKLSNAEGFYIYVNPQNPNDVSLAHNNYTYREIGNSIICFSFLIFLSYLIYTSKKYPSDYVANQIKILKI</sequence>
<evidence type="ECO:0000313" key="2">
    <source>
        <dbReference type="EMBL" id="MBA6156223.1"/>
    </source>
</evidence>
<protein>
    <recommendedName>
        <fullName evidence="4">DUF3592 domain-containing protein</fullName>
    </recommendedName>
</protein>
<feature type="transmembrane region" description="Helical" evidence="1">
    <location>
        <begin position="6"/>
        <end position="28"/>
    </location>
</feature>
<dbReference type="RefSeq" id="WP_182124726.1">
    <property type="nucleotide sequence ID" value="NZ_JACGLS010000002.1"/>
</dbReference>
<keyword evidence="1" id="KW-0812">Transmembrane</keyword>
<evidence type="ECO:0008006" key="4">
    <source>
        <dbReference type="Google" id="ProtNLM"/>
    </source>
</evidence>
<gene>
    <name evidence="2" type="ORF">H3Z83_06780</name>
</gene>
<proteinExistence type="predicted"/>
<dbReference type="Proteomes" id="UP000563906">
    <property type="component" value="Unassembled WGS sequence"/>
</dbReference>
<comment type="caution">
    <text evidence="2">The sequence shown here is derived from an EMBL/GenBank/DDBJ whole genome shotgun (WGS) entry which is preliminary data.</text>
</comment>
<keyword evidence="1" id="KW-1133">Transmembrane helix</keyword>
<feature type="transmembrane region" description="Helical" evidence="1">
    <location>
        <begin position="140"/>
        <end position="158"/>
    </location>
</feature>
<name>A0A839AMB1_9FLAO</name>
<keyword evidence="3" id="KW-1185">Reference proteome</keyword>
<organism evidence="2 3">
    <name type="scientific">Tenacibaculum pelagium</name>
    <dbReference type="NCBI Taxonomy" id="2759527"/>
    <lineage>
        <taxon>Bacteria</taxon>
        <taxon>Pseudomonadati</taxon>
        <taxon>Bacteroidota</taxon>
        <taxon>Flavobacteriia</taxon>
        <taxon>Flavobacteriales</taxon>
        <taxon>Flavobacteriaceae</taxon>
        <taxon>Tenacibaculum</taxon>
    </lineage>
</organism>
<evidence type="ECO:0000313" key="3">
    <source>
        <dbReference type="Proteomes" id="UP000563906"/>
    </source>
</evidence>
<reference evidence="2 3" key="1">
    <citation type="submission" date="2020-07" db="EMBL/GenBank/DDBJ databases">
        <title>Bacterium isolated from marine sediment.</title>
        <authorList>
            <person name="Shang D."/>
            <person name="Du Z.-J."/>
        </authorList>
    </citation>
    <scope>NUCLEOTIDE SEQUENCE [LARGE SCALE GENOMIC DNA]</scope>
    <source>
        <strain evidence="2 3">S7007</strain>
    </source>
</reference>
<accession>A0A839AMB1</accession>
<dbReference type="EMBL" id="JACGLS010000002">
    <property type="protein sequence ID" value="MBA6156223.1"/>
    <property type="molecule type" value="Genomic_DNA"/>
</dbReference>
<evidence type="ECO:0000256" key="1">
    <source>
        <dbReference type="SAM" id="Phobius"/>
    </source>
</evidence>
<dbReference type="AlphaFoldDB" id="A0A839AMB1"/>